<dbReference type="OrthoDB" id="273123at2759"/>
<comment type="similarity">
    <text evidence="2">Belongs to the MCM10 family.</text>
</comment>
<protein>
    <submittedName>
        <fullName evidence="10">Uncharacterized protein</fullName>
    </submittedName>
</protein>
<proteinExistence type="inferred from homology"/>
<keyword evidence="5" id="KW-0863">Zinc-finger</keyword>
<reference evidence="10 11" key="1">
    <citation type="submission" date="2016-10" db="EMBL/GenBank/DDBJ databases">
        <title>Reductive evolution of mitochondrial metabolism and differential evolution of invasion-related proteins in Cryptosporidium.</title>
        <authorList>
            <person name="Liu S."/>
            <person name="Roellig D.M."/>
            <person name="Guo Y."/>
            <person name="Li N."/>
            <person name="Frace M.A."/>
            <person name="Tang K."/>
            <person name="Zhang L."/>
            <person name="Feng Y."/>
            <person name="Xiao L."/>
        </authorList>
    </citation>
    <scope>NUCLEOTIDE SEQUENCE [LARGE SCALE GENOMIC DNA]</scope>
    <source>
        <strain evidence="10">30847</strain>
    </source>
</reference>
<accession>A0A1J4MPT1</accession>
<gene>
    <name evidence="10" type="ORF">cand_006630</name>
</gene>
<evidence type="ECO:0000256" key="5">
    <source>
        <dbReference type="ARBA" id="ARBA00022771"/>
    </source>
</evidence>
<dbReference type="Proteomes" id="UP000186804">
    <property type="component" value="Unassembled WGS sequence"/>
</dbReference>
<dbReference type="InterPro" id="IPR040184">
    <property type="entry name" value="Mcm10"/>
</dbReference>
<keyword evidence="4" id="KW-0479">Metal-binding</keyword>
<dbReference type="VEuPathDB" id="CryptoDB:cand_006630"/>
<comment type="subcellular location">
    <subcellularLocation>
        <location evidence="1">Nucleus</location>
    </subcellularLocation>
</comment>
<dbReference type="Pfam" id="PF22379">
    <property type="entry name" value="OB_MCM10"/>
    <property type="match status" value="1"/>
</dbReference>
<evidence type="ECO:0000313" key="11">
    <source>
        <dbReference type="Proteomes" id="UP000186804"/>
    </source>
</evidence>
<evidence type="ECO:0000256" key="3">
    <source>
        <dbReference type="ARBA" id="ARBA00022705"/>
    </source>
</evidence>
<evidence type="ECO:0000256" key="4">
    <source>
        <dbReference type="ARBA" id="ARBA00022723"/>
    </source>
</evidence>
<dbReference type="AlphaFoldDB" id="A0A1J4MPT1"/>
<dbReference type="InterPro" id="IPR015408">
    <property type="entry name" value="Znf_Mcm10/DnaG"/>
</dbReference>
<dbReference type="EMBL" id="LRBS01000067">
    <property type="protein sequence ID" value="OII76265.1"/>
    <property type="molecule type" value="Genomic_DNA"/>
</dbReference>
<dbReference type="RefSeq" id="XP_067068111.1">
    <property type="nucleotide sequence ID" value="XM_067210904.1"/>
</dbReference>
<dbReference type="Gene3D" id="2.40.50.140">
    <property type="entry name" value="Nucleic acid-binding proteins"/>
    <property type="match status" value="1"/>
</dbReference>
<dbReference type="GO" id="GO:0003697">
    <property type="term" value="F:single-stranded DNA binding"/>
    <property type="evidence" value="ECO:0007669"/>
    <property type="project" value="InterPro"/>
</dbReference>
<dbReference type="PANTHER" id="PTHR13454">
    <property type="entry name" value="PROTEIN MCM10 HOMOLOG"/>
    <property type="match status" value="1"/>
</dbReference>
<dbReference type="PANTHER" id="PTHR13454:SF11">
    <property type="entry name" value="PROTEIN MCM10 HOMOLOG"/>
    <property type="match status" value="1"/>
</dbReference>
<evidence type="ECO:0000256" key="1">
    <source>
        <dbReference type="ARBA" id="ARBA00004123"/>
    </source>
</evidence>
<dbReference type="GO" id="GO:0003688">
    <property type="term" value="F:DNA replication origin binding"/>
    <property type="evidence" value="ECO:0007669"/>
    <property type="project" value="TreeGrafter"/>
</dbReference>
<evidence type="ECO:0000256" key="6">
    <source>
        <dbReference type="ARBA" id="ARBA00022833"/>
    </source>
</evidence>
<dbReference type="InterPro" id="IPR055065">
    <property type="entry name" value="OB_MCM10"/>
</dbReference>
<evidence type="ECO:0000259" key="8">
    <source>
        <dbReference type="Pfam" id="PF09329"/>
    </source>
</evidence>
<dbReference type="GO" id="GO:0006270">
    <property type="term" value="P:DNA replication initiation"/>
    <property type="evidence" value="ECO:0007669"/>
    <property type="project" value="InterPro"/>
</dbReference>
<feature type="domain" description="MCM10 OB-fold" evidence="9">
    <location>
        <begin position="18"/>
        <end position="145"/>
    </location>
</feature>
<keyword evidence="6" id="KW-0862">Zinc</keyword>
<evidence type="ECO:0000259" key="9">
    <source>
        <dbReference type="Pfam" id="PF22379"/>
    </source>
</evidence>
<feature type="domain" description="Zinc finger Mcm10/DnaG-type" evidence="8">
    <location>
        <begin position="148"/>
        <end position="192"/>
    </location>
</feature>
<evidence type="ECO:0000256" key="7">
    <source>
        <dbReference type="ARBA" id="ARBA00023242"/>
    </source>
</evidence>
<organism evidence="10 11">
    <name type="scientific">Cryptosporidium andersoni</name>
    <dbReference type="NCBI Taxonomy" id="117008"/>
    <lineage>
        <taxon>Eukaryota</taxon>
        <taxon>Sar</taxon>
        <taxon>Alveolata</taxon>
        <taxon>Apicomplexa</taxon>
        <taxon>Conoidasida</taxon>
        <taxon>Coccidia</taxon>
        <taxon>Eucoccidiorida</taxon>
        <taxon>Eimeriorina</taxon>
        <taxon>Cryptosporidiidae</taxon>
        <taxon>Cryptosporidium</taxon>
    </lineage>
</organism>
<dbReference type="GO" id="GO:0043596">
    <property type="term" value="C:nuclear replication fork"/>
    <property type="evidence" value="ECO:0007669"/>
    <property type="project" value="TreeGrafter"/>
</dbReference>
<sequence length="626" mass="71850">MNLSELKRVRSGIYEENSNLYLDSLEIPKLRIKEHIEDSHRIVFSDLDGGILKTIDKKGSETFLLCVLYSIPHDSTRVSTKTGKKYAIWNISDLREHKCKLYLFDEAFNKLISEKPGYLYLIFNPSIMTGLNCSSISISSPDQVLRIGKVNGLSLCRGINRSGTTCGNPVDMNYQGPFCKYHLSIKTRQKNAEILERKNKELGKKINSNFVYNGYDGIFFSSEKVLSNNNTFNQKDNLTMNYRRVPNLNIKEANAIKQKNCLSQGFKRKKMHCKELSENQKQFRVLALQFADASISMNKKHTGDILKMLVEFDMTSLTLEDIHITGILDLLVKYEVSCEDIDFAIMALKIRFKICNSKAYKPSFSVSTEKNCIIDMDIRESLGINIETVSTALSTKDKKTGSETAIDISWKSLRNRINDRKEDIQEKISNQGGCNALISTILGGSIENKLKKQKKSYSEISKIDIIKRLDDALALNSVCEDAVKKYEYKVIQEKLNKLEEDDKIEQYRQTINSIYIYNAINCKICNTWSEGIPNLKCKDDHEDQLIYNQKALKEFWICKTCQMRLQSICGYMIPYCPKCKEKTLANVRRISMYKKKNEPELPEESLIIKDGEVIIKLKDMKPVDVL</sequence>
<keyword evidence="11" id="KW-1185">Reference proteome</keyword>
<keyword evidence="7" id="KW-0539">Nucleus</keyword>
<dbReference type="GO" id="GO:0008270">
    <property type="term" value="F:zinc ion binding"/>
    <property type="evidence" value="ECO:0007669"/>
    <property type="project" value="UniProtKB-KW"/>
</dbReference>
<keyword evidence="3" id="KW-0235">DNA replication</keyword>
<name>A0A1J4MPT1_9CRYT</name>
<dbReference type="Pfam" id="PF09329">
    <property type="entry name" value="zf-primase"/>
    <property type="match status" value="1"/>
</dbReference>
<evidence type="ECO:0000256" key="2">
    <source>
        <dbReference type="ARBA" id="ARBA00009679"/>
    </source>
</evidence>
<dbReference type="InterPro" id="IPR012340">
    <property type="entry name" value="NA-bd_OB-fold"/>
</dbReference>
<evidence type="ECO:0000313" key="10">
    <source>
        <dbReference type="EMBL" id="OII76265.1"/>
    </source>
</evidence>
<dbReference type="GeneID" id="92364848"/>
<comment type="caution">
    <text evidence="10">The sequence shown here is derived from an EMBL/GenBank/DDBJ whole genome shotgun (WGS) entry which is preliminary data.</text>
</comment>